<accession>A0A409XCJ7</accession>
<keyword evidence="2" id="KW-0812">Transmembrane</keyword>
<evidence type="ECO:0000313" key="3">
    <source>
        <dbReference type="EMBL" id="PPQ88471.1"/>
    </source>
</evidence>
<keyword evidence="2" id="KW-0472">Membrane</keyword>
<keyword evidence="4" id="KW-1185">Reference proteome</keyword>
<protein>
    <submittedName>
        <fullName evidence="3">Uncharacterized protein</fullName>
    </submittedName>
</protein>
<evidence type="ECO:0000313" key="4">
    <source>
        <dbReference type="Proteomes" id="UP000283269"/>
    </source>
</evidence>
<name>A0A409XCJ7_PSICY</name>
<proteinExistence type="predicted"/>
<keyword evidence="2" id="KW-1133">Transmembrane helix</keyword>
<gene>
    <name evidence="3" type="ORF">CVT25_011765</name>
</gene>
<dbReference type="EMBL" id="NHYD01002077">
    <property type="protein sequence ID" value="PPQ88471.1"/>
    <property type="molecule type" value="Genomic_DNA"/>
</dbReference>
<sequence>MLNCILHPYQLQFTLLALLVHLRALLSLLTALHMLQSLLKVAPAPSTADNDESNPSLDDDMDEVQFAGAASTSDPHNYKQAMKSNDSEQWSEATLAEYNTLLQNRTWSIECYKA</sequence>
<dbReference type="Proteomes" id="UP000283269">
    <property type="component" value="Unassembled WGS sequence"/>
</dbReference>
<dbReference type="AlphaFoldDB" id="A0A409XCJ7"/>
<reference evidence="3 4" key="1">
    <citation type="journal article" date="2018" name="Evol. Lett.">
        <title>Horizontal gene cluster transfer increased hallucinogenic mushroom diversity.</title>
        <authorList>
            <person name="Reynolds H.T."/>
            <person name="Vijayakumar V."/>
            <person name="Gluck-Thaler E."/>
            <person name="Korotkin H.B."/>
            <person name="Matheny P.B."/>
            <person name="Slot J.C."/>
        </authorList>
    </citation>
    <scope>NUCLEOTIDE SEQUENCE [LARGE SCALE GENOMIC DNA]</scope>
    <source>
        <strain evidence="3 4">2631</strain>
    </source>
</reference>
<dbReference type="InParanoid" id="A0A409XCJ7"/>
<feature type="compositionally biased region" description="Acidic residues" evidence="1">
    <location>
        <begin position="49"/>
        <end position="63"/>
    </location>
</feature>
<feature type="transmembrane region" description="Helical" evidence="2">
    <location>
        <begin position="12"/>
        <end position="32"/>
    </location>
</feature>
<dbReference type="OrthoDB" id="3066636at2759"/>
<feature type="region of interest" description="Disordered" evidence="1">
    <location>
        <begin position="43"/>
        <end position="85"/>
    </location>
</feature>
<organism evidence="3 4">
    <name type="scientific">Psilocybe cyanescens</name>
    <dbReference type="NCBI Taxonomy" id="93625"/>
    <lineage>
        <taxon>Eukaryota</taxon>
        <taxon>Fungi</taxon>
        <taxon>Dikarya</taxon>
        <taxon>Basidiomycota</taxon>
        <taxon>Agaricomycotina</taxon>
        <taxon>Agaricomycetes</taxon>
        <taxon>Agaricomycetidae</taxon>
        <taxon>Agaricales</taxon>
        <taxon>Agaricineae</taxon>
        <taxon>Strophariaceae</taxon>
        <taxon>Psilocybe</taxon>
    </lineage>
</organism>
<evidence type="ECO:0000256" key="2">
    <source>
        <dbReference type="SAM" id="Phobius"/>
    </source>
</evidence>
<comment type="caution">
    <text evidence="3">The sequence shown here is derived from an EMBL/GenBank/DDBJ whole genome shotgun (WGS) entry which is preliminary data.</text>
</comment>
<evidence type="ECO:0000256" key="1">
    <source>
        <dbReference type="SAM" id="MobiDB-lite"/>
    </source>
</evidence>